<dbReference type="EMBL" id="MHMM01000013">
    <property type="protein sequence ID" value="OGZ26916.1"/>
    <property type="molecule type" value="Genomic_DNA"/>
</dbReference>
<keyword evidence="1" id="KW-0472">Membrane</keyword>
<feature type="transmembrane region" description="Helical" evidence="1">
    <location>
        <begin position="72"/>
        <end position="91"/>
    </location>
</feature>
<dbReference type="STRING" id="1801677.A2365_02160"/>
<protein>
    <submittedName>
        <fullName evidence="2">Uncharacterized protein</fullName>
    </submittedName>
</protein>
<feature type="transmembrane region" description="Helical" evidence="1">
    <location>
        <begin position="47"/>
        <end position="66"/>
    </location>
</feature>
<feature type="transmembrane region" description="Helical" evidence="1">
    <location>
        <begin position="124"/>
        <end position="145"/>
    </location>
</feature>
<accession>A0A1G2EM96</accession>
<name>A0A1G2EM96_9BACT</name>
<dbReference type="Proteomes" id="UP000177740">
    <property type="component" value="Unassembled WGS sequence"/>
</dbReference>
<evidence type="ECO:0000256" key="1">
    <source>
        <dbReference type="SAM" id="Phobius"/>
    </source>
</evidence>
<proteinExistence type="predicted"/>
<feature type="transmembrane region" description="Helical" evidence="1">
    <location>
        <begin position="165"/>
        <end position="187"/>
    </location>
</feature>
<evidence type="ECO:0000313" key="2">
    <source>
        <dbReference type="EMBL" id="OGZ26916.1"/>
    </source>
</evidence>
<sequence length="414" mass="48132">MLNKIFTEEFFEFYSNLGQSVIYLIVPAVIIYYVLDSIKKRVPIKNVLSALYVLFSIFSLFALFLSLSSFSYLTGLALLSAVVLAIIAVGIKQGKLWAWWLALIWGAKTVISNAIYYIKEFNFQTSLFSLSISAILSVFVIILLLKYRHVLVENKKWAEDWKFWVALAGILIIIASSFLNIFPDWLLTKNNYSKTSFKNQADNTSSWKVYDNREIGIKFAYPYGWDYPVYKSISQEGCNYSDLELTKEAENIYKKYIIRITLKDPASCKQSLNDYNFIHNFSQEDKISESMRDKIEERCRALEAVSIYRVPFHIDYIHNEKIGRGLEIISYDGSDADAINFAYTAEFVKDGKYLKFRVDLFSDDELLEWANKLYPKQKSLSEVEQMIIESFEKPNNSLHDLVQSYREMVRTLEI</sequence>
<organism evidence="2 3">
    <name type="scientific">Candidatus Nealsonbacteria bacterium RIFOXYB1_FULL_40_15</name>
    <dbReference type="NCBI Taxonomy" id="1801677"/>
    <lineage>
        <taxon>Bacteria</taxon>
        <taxon>Candidatus Nealsoniibacteriota</taxon>
    </lineage>
</organism>
<feature type="transmembrane region" description="Helical" evidence="1">
    <location>
        <begin position="17"/>
        <end position="35"/>
    </location>
</feature>
<evidence type="ECO:0000313" key="3">
    <source>
        <dbReference type="Proteomes" id="UP000177740"/>
    </source>
</evidence>
<reference evidence="2 3" key="1">
    <citation type="journal article" date="2016" name="Nat. Commun.">
        <title>Thousands of microbial genomes shed light on interconnected biogeochemical processes in an aquifer system.</title>
        <authorList>
            <person name="Anantharaman K."/>
            <person name="Brown C.T."/>
            <person name="Hug L.A."/>
            <person name="Sharon I."/>
            <person name="Castelle C.J."/>
            <person name="Probst A.J."/>
            <person name="Thomas B.C."/>
            <person name="Singh A."/>
            <person name="Wilkins M.J."/>
            <person name="Karaoz U."/>
            <person name="Brodie E.L."/>
            <person name="Williams K.H."/>
            <person name="Hubbard S.S."/>
            <person name="Banfield J.F."/>
        </authorList>
    </citation>
    <scope>NUCLEOTIDE SEQUENCE [LARGE SCALE GENOMIC DNA]</scope>
</reference>
<gene>
    <name evidence="2" type="ORF">A2365_02160</name>
</gene>
<keyword evidence="1" id="KW-1133">Transmembrane helix</keyword>
<feature type="transmembrane region" description="Helical" evidence="1">
    <location>
        <begin position="98"/>
        <end position="118"/>
    </location>
</feature>
<dbReference type="AlphaFoldDB" id="A0A1G2EM96"/>
<comment type="caution">
    <text evidence="2">The sequence shown here is derived from an EMBL/GenBank/DDBJ whole genome shotgun (WGS) entry which is preliminary data.</text>
</comment>
<keyword evidence="1" id="KW-0812">Transmembrane</keyword>